<dbReference type="GeneID" id="85195580"/>
<dbReference type="Proteomes" id="UP001302978">
    <property type="component" value="Chromosome"/>
</dbReference>
<sequence>MYTIGLIDEEEDQLRKIRKTIKSNLQHLPSLNEQKIDFKSYDLNDDGNLIVHQAIGEVINDVKENLIHGLIIDYKLIAKSGSAKGTDIYDGLKTIISEFPTVILTEIIEDCLKVDFVDPDKVYRKIDFFNANSEYSVEKTANIFRNMERYVNQRESLESNLEHIKEIMASDNSQEIVDELIKVETSLDNFVPLHQSHIDKAVDSGKLKEILELIHEINKSLE</sequence>
<name>A0AA96V278_9EURY</name>
<dbReference type="KEGG" id="mehf:MmiHf6_10320"/>
<dbReference type="AlphaFoldDB" id="A0AA96V278"/>
<organism evidence="1 2">
    <name type="scientific">Methanimicrococcus hongohii</name>
    <dbReference type="NCBI Taxonomy" id="3028295"/>
    <lineage>
        <taxon>Archaea</taxon>
        <taxon>Methanobacteriati</taxon>
        <taxon>Methanobacteriota</taxon>
        <taxon>Stenosarchaea group</taxon>
        <taxon>Methanomicrobia</taxon>
        <taxon>Methanosarcinales</taxon>
        <taxon>Methanosarcinaceae</taxon>
        <taxon>Methanimicrococcus</taxon>
    </lineage>
</organism>
<evidence type="ECO:0000313" key="1">
    <source>
        <dbReference type="EMBL" id="WNY23718.1"/>
    </source>
</evidence>
<reference evidence="1 2" key="1">
    <citation type="submission" date="2023-07" db="EMBL/GenBank/DDBJ databases">
        <title>Closed genoem sequence of Methanomicrococcus sp. Hf6.</title>
        <authorList>
            <person name="Poehlein A."/>
            <person name="Protasov E."/>
            <person name="Platt K."/>
            <person name="Reeh H."/>
            <person name="Daniel R."/>
            <person name="Brune A."/>
        </authorList>
    </citation>
    <scope>NUCLEOTIDE SEQUENCE [LARGE SCALE GENOMIC DNA]</scope>
    <source>
        <strain evidence="1 2">Hf6</strain>
    </source>
</reference>
<gene>
    <name evidence="1" type="ORF">MmiHf6_10320</name>
</gene>
<evidence type="ECO:0000313" key="2">
    <source>
        <dbReference type="Proteomes" id="UP001302978"/>
    </source>
</evidence>
<protein>
    <submittedName>
        <fullName evidence="1">Uncharacterized protein</fullName>
    </submittedName>
</protein>
<keyword evidence="2" id="KW-1185">Reference proteome</keyword>
<accession>A0AA96V278</accession>
<dbReference type="RefSeq" id="WP_316556861.1">
    <property type="nucleotide sequence ID" value="NZ_CP131059.1"/>
</dbReference>
<dbReference type="EMBL" id="CP131059">
    <property type="protein sequence ID" value="WNY23718.1"/>
    <property type="molecule type" value="Genomic_DNA"/>
</dbReference>
<proteinExistence type="predicted"/>